<dbReference type="OrthoDB" id="10015011at2"/>
<dbReference type="RefSeq" id="WP_005323492.1">
    <property type="nucleotide sequence ID" value="NZ_GL542875.1"/>
</dbReference>
<feature type="compositionally biased region" description="Polar residues" evidence="1">
    <location>
        <begin position="235"/>
        <end position="244"/>
    </location>
</feature>
<keyword evidence="4" id="KW-1185">Reference proteome</keyword>
<proteinExistence type="predicted"/>
<keyword evidence="2" id="KW-0472">Membrane</keyword>
<dbReference type="HOGENOM" id="CLU_1136561_0_0_11"/>
<sequence length="244" mass="27711">MNRLQFWEWGLWPWLGDVIASQPFLTLMVPVATLTGVVITTKSNERIRRRELQGEGERWRYEVVRDSAAVQRQAVLTFLAEVANLQGKMEAKANGAALGYMSEIDQLVDDEPGDYEVVNGQIDTARWFLNEAITRVLTLELSLADPVVRSNAVVVRQAMETDKSRYYAPEGEPKQILPNPYVDELLTETYPMSKAVETALEDLKETAINRLHPLPPELSVEQPQSNWWPFGKRGTPSTAKRSRR</sequence>
<evidence type="ECO:0000256" key="1">
    <source>
        <dbReference type="SAM" id="MobiDB-lite"/>
    </source>
</evidence>
<dbReference type="AlphaFoldDB" id="E2S4I8"/>
<dbReference type="Proteomes" id="UP000003020">
    <property type="component" value="Unassembled WGS sequence"/>
</dbReference>
<dbReference type="EMBL" id="ABYQ02000011">
    <property type="protein sequence ID" value="EFQ80274.1"/>
    <property type="molecule type" value="Genomic_DNA"/>
</dbReference>
<accession>E2S4I8</accession>
<protein>
    <submittedName>
        <fullName evidence="3">Uncharacterized protein</fullName>
    </submittedName>
</protein>
<evidence type="ECO:0000313" key="3">
    <source>
        <dbReference type="EMBL" id="EFQ80274.1"/>
    </source>
</evidence>
<keyword evidence="2" id="KW-1133">Transmembrane helix</keyword>
<organism evidence="3 4">
    <name type="scientific">Corynebacterium pseudogenitalium ATCC 33035</name>
    <dbReference type="NCBI Taxonomy" id="525264"/>
    <lineage>
        <taxon>Bacteria</taxon>
        <taxon>Bacillati</taxon>
        <taxon>Actinomycetota</taxon>
        <taxon>Actinomycetes</taxon>
        <taxon>Mycobacteriales</taxon>
        <taxon>Corynebacteriaceae</taxon>
        <taxon>Corynebacterium</taxon>
    </lineage>
</organism>
<feature type="transmembrane region" description="Helical" evidence="2">
    <location>
        <begin position="20"/>
        <end position="40"/>
    </location>
</feature>
<keyword evidence="2" id="KW-0812">Transmembrane</keyword>
<comment type="caution">
    <text evidence="3">The sequence shown here is derived from an EMBL/GenBank/DDBJ whole genome shotgun (WGS) entry which is preliminary data.</text>
</comment>
<name>E2S4I8_9CORY</name>
<evidence type="ECO:0000256" key="2">
    <source>
        <dbReference type="SAM" id="Phobius"/>
    </source>
</evidence>
<reference evidence="3 4" key="1">
    <citation type="submission" date="2010-08" db="EMBL/GenBank/DDBJ databases">
        <authorList>
            <person name="Muzny D."/>
            <person name="Qin X."/>
            <person name="Buhay C."/>
            <person name="Dugan-Rocha S."/>
            <person name="Ding Y."/>
            <person name="Chen G."/>
            <person name="Hawes A."/>
            <person name="Holder M."/>
            <person name="Jhangiani S."/>
            <person name="Johnson A."/>
            <person name="Khan Z."/>
            <person name="Li Z."/>
            <person name="Liu W."/>
            <person name="Liu X."/>
            <person name="Perez L."/>
            <person name="Shen H."/>
            <person name="Wang Q."/>
            <person name="Watt J."/>
            <person name="Xi L."/>
            <person name="Xin Y."/>
            <person name="Zhou J."/>
            <person name="Deng J."/>
            <person name="Jiang H."/>
            <person name="Liu Y."/>
            <person name="Qu J."/>
            <person name="Song X.-Z."/>
            <person name="Zhang L."/>
            <person name="Villasana D."/>
            <person name="Johnson A."/>
            <person name="Liu J."/>
            <person name="Liyanage D."/>
            <person name="Lorensuhewa L."/>
            <person name="Robinson T."/>
            <person name="Song A."/>
            <person name="Song B.-B."/>
            <person name="Dinh H."/>
            <person name="Thornton R."/>
            <person name="Coyle M."/>
            <person name="Francisco L."/>
            <person name="Jackson L."/>
            <person name="Javaid M."/>
            <person name="Korchina V."/>
            <person name="Kovar C."/>
            <person name="Mata R."/>
            <person name="Mathew T."/>
            <person name="Ngo R."/>
            <person name="Nguyen L."/>
            <person name="Nguyen N."/>
            <person name="Okwuonu G."/>
            <person name="Ongeri F."/>
            <person name="Pham C."/>
            <person name="Simmons D."/>
            <person name="Wilczek-Boney K."/>
            <person name="Hale W."/>
            <person name="Jakkamsetti A."/>
            <person name="Pham P."/>
            <person name="Ruth R."/>
            <person name="San Lucas F."/>
            <person name="Warren J."/>
            <person name="Zhang J."/>
            <person name="Zhao Z."/>
            <person name="Zhou C."/>
            <person name="Zhu D."/>
            <person name="Lee S."/>
            <person name="Bess C."/>
            <person name="Blankenburg K."/>
            <person name="Forbes L."/>
            <person name="Fu Q."/>
            <person name="Gubbala S."/>
            <person name="Hirani K."/>
            <person name="Jayaseelan J.C."/>
            <person name="Lara F."/>
            <person name="Munidasa M."/>
            <person name="Palculict T."/>
            <person name="Patil S."/>
            <person name="Pu L.-L."/>
            <person name="Saada N."/>
            <person name="Tang L."/>
            <person name="Weissenberger G."/>
            <person name="Zhu Y."/>
            <person name="Hemphill L."/>
            <person name="Shang Y."/>
            <person name="Youmans B."/>
            <person name="Ayvaz T."/>
            <person name="Ross M."/>
            <person name="Santibanez J."/>
            <person name="Aqrawi P."/>
            <person name="Gross S."/>
            <person name="Joshi V."/>
            <person name="Fowler G."/>
            <person name="Nazareth L."/>
            <person name="Reid J."/>
            <person name="Worley K."/>
            <person name="Petrosino J."/>
            <person name="Highlander S."/>
            <person name="Gibbs R."/>
        </authorList>
    </citation>
    <scope>NUCLEOTIDE SEQUENCE [LARGE SCALE GENOMIC DNA]</scope>
    <source>
        <strain evidence="3 4">ATCC 33035</strain>
    </source>
</reference>
<feature type="region of interest" description="Disordered" evidence="1">
    <location>
        <begin position="216"/>
        <end position="244"/>
    </location>
</feature>
<gene>
    <name evidence="3" type="ORF">HMPREF0305_11440</name>
</gene>
<evidence type="ECO:0000313" key="4">
    <source>
        <dbReference type="Proteomes" id="UP000003020"/>
    </source>
</evidence>